<dbReference type="PROSITE" id="PS51375">
    <property type="entry name" value="PPR"/>
    <property type="match status" value="1"/>
</dbReference>
<dbReference type="InterPro" id="IPR002885">
    <property type="entry name" value="PPR_rpt"/>
</dbReference>
<keyword evidence="5" id="KW-1185">Reference proteome</keyword>
<dbReference type="PANTHER" id="PTHR47926">
    <property type="entry name" value="PENTATRICOPEPTIDE REPEAT-CONTAINING PROTEIN"/>
    <property type="match status" value="1"/>
</dbReference>
<feature type="repeat" description="PPR" evidence="2">
    <location>
        <begin position="121"/>
        <end position="155"/>
    </location>
</feature>
<comment type="caution">
    <text evidence="4">The sequence shown here is derived from an EMBL/GenBank/DDBJ whole genome shotgun (WGS) entry which is preliminary data.</text>
</comment>
<reference evidence="4 5" key="1">
    <citation type="submission" date="2018-10" db="EMBL/GenBank/DDBJ databases">
        <title>A high-quality apple genome assembly.</title>
        <authorList>
            <person name="Hu J."/>
        </authorList>
    </citation>
    <scope>NUCLEOTIDE SEQUENCE [LARGE SCALE GENOMIC DNA]</scope>
    <source>
        <strain evidence="5">cv. HFTH1</strain>
        <tissue evidence="4">Young leaf</tissue>
    </source>
</reference>
<evidence type="ECO:0000313" key="4">
    <source>
        <dbReference type="EMBL" id="RXH85620.1"/>
    </source>
</evidence>
<feature type="region of interest" description="Disordered" evidence="3">
    <location>
        <begin position="1"/>
        <end position="33"/>
    </location>
</feature>
<dbReference type="EMBL" id="RDQH01000336">
    <property type="protein sequence ID" value="RXH85620.1"/>
    <property type="molecule type" value="Genomic_DNA"/>
</dbReference>
<dbReference type="Pfam" id="PF01535">
    <property type="entry name" value="PPR"/>
    <property type="match status" value="1"/>
</dbReference>
<dbReference type="InterPro" id="IPR046960">
    <property type="entry name" value="PPR_At4g14850-like_plant"/>
</dbReference>
<dbReference type="Gene3D" id="1.25.40.10">
    <property type="entry name" value="Tetratricopeptide repeat domain"/>
    <property type="match status" value="1"/>
</dbReference>
<accession>A0A498IQT8</accession>
<name>A0A498IQT8_MALDO</name>
<organism evidence="4 5">
    <name type="scientific">Malus domestica</name>
    <name type="common">Apple</name>
    <name type="synonym">Pyrus malus</name>
    <dbReference type="NCBI Taxonomy" id="3750"/>
    <lineage>
        <taxon>Eukaryota</taxon>
        <taxon>Viridiplantae</taxon>
        <taxon>Streptophyta</taxon>
        <taxon>Embryophyta</taxon>
        <taxon>Tracheophyta</taxon>
        <taxon>Spermatophyta</taxon>
        <taxon>Magnoliopsida</taxon>
        <taxon>eudicotyledons</taxon>
        <taxon>Gunneridae</taxon>
        <taxon>Pentapetalae</taxon>
        <taxon>rosids</taxon>
        <taxon>fabids</taxon>
        <taxon>Rosales</taxon>
        <taxon>Rosaceae</taxon>
        <taxon>Amygdaloideae</taxon>
        <taxon>Maleae</taxon>
        <taxon>Malus</taxon>
    </lineage>
</organism>
<evidence type="ECO:0000256" key="1">
    <source>
        <dbReference type="ARBA" id="ARBA00022737"/>
    </source>
</evidence>
<dbReference type="GO" id="GO:0009451">
    <property type="term" value="P:RNA modification"/>
    <property type="evidence" value="ECO:0007669"/>
    <property type="project" value="InterPro"/>
</dbReference>
<dbReference type="Pfam" id="PF13041">
    <property type="entry name" value="PPR_2"/>
    <property type="match status" value="1"/>
</dbReference>
<proteinExistence type="predicted"/>
<dbReference type="InterPro" id="IPR011990">
    <property type="entry name" value="TPR-like_helical_dom_sf"/>
</dbReference>
<sequence length="191" mass="21362">MSQCVSDLLPPKPYTPSTESTASRLFRPSRSAKMEPDSHYTHLLQMCLQQCKYIKAHKVFDEMPERLLAHASRTCKTIHARSLKIGIASKGFMGNAILGFYAKCGNVGCAKKAFNCLESKDVFAWNSVLSMYSSKGLVEQVVKLFGSMWNDRVMPNEFTFAMVLSACARLVDVEYGRQVHCGVIKMGFELS</sequence>
<evidence type="ECO:0000256" key="2">
    <source>
        <dbReference type="PROSITE-ProRule" id="PRU00708"/>
    </source>
</evidence>
<evidence type="ECO:0000256" key="3">
    <source>
        <dbReference type="SAM" id="MobiDB-lite"/>
    </source>
</evidence>
<keyword evidence="1" id="KW-0677">Repeat</keyword>
<dbReference type="Proteomes" id="UP000290289">
    <property type="component" value="Chromosome 10"/>
</dbReference>
<protein>
    <recommendedName>
        <fullName evidence="6">Pentatricopeptide repeat-containing protein</fullName>
    </recommendedName>
</protein>
<evidence type="ECO:0000313" key="5">
    <source>
        <dbReference type="Proteomes" id="UP000290289"/>
    </source>
</evidence>
<dbReference type="NCBIfam" id="TIGR00756">
    <property type="entry name" value="PPR"/>
    <property type="match status" value="1"/>
</dbReference>
<gene>
    <name evidence="4" type="ORF">DVH24_009441</name>
</gene>
<dbReference type="AlphaFoldDB" id="A0A498IQT8"/>
<evidence type="ECO:0008006" key="6">
    <source>
        <dbReference type="Google" id="ProtNLM"/>
    </source>
</evidence>
<dbReference type="GO" id="GO:0003723">
    <property type="term" value="F:RNA binding"/>
    <property type="evidence" value="ECO:0007669"/>
    <property type="project" value="InterPro"/>
</dbReference>